<dbReference type="PROSITE" id="PS00036">
    <property type="entry name" value="BZIP_BASIC"/>
    <property type="match status" value="1"/>
</dbReference>
<evidence type="ECO:0000256" key="6">
    <source>
        <dbReference type="ARBA" id="ARBA00023242"/>
    </source>
</evidence>
<name>A0A9Q0HX14_9POAL</name>
<dbReference type="InterPro" id="IPR046347">
    <property type="entry name" value="bZIP_sf"/>
</dbReference>
<dbReference type="EMBL" id="JAMQYH010000001">
    <property type="protein sequence ID" value="KAJ1701070.1"/>
    <property type="molecule type" value="Genomic_DNA"/>
</dbReference>
<dbReference type="PANTHER" id="PTHR45967:SF31">
    <property type="entry name" value="DNA-BINDING PROTEIN EMBP-1"/>
    <property type="match status" value="1"/>
</dbReference>
<keyword evidence="3" id="KW-0805">Transcription regulation</keyword>
<organism evidence="9 10">
    <name type="scientific">Rhynchospora breviuscula</name>
    <dbReference type="NCBI Taxonomy" id="2022672"/>
    <lineage>
        <taxon>Eukaryota</taxon>
        <taxon>Viridiplantae</taxon>
        <taxon>Streptophyta</taxon>
        <taxon>Embryophyta</taxon>
        <taxon>Tracheophyta</taxon>
        <taxon>Spermatophyta</taxon>
        <taxon>Magnoliopsida</taxon>
        <taxon>Liliopsida</taxon>
        <taxon>Poales</taxon>
        <taxon>Cyperaceae</taxon>
        <taxon>Cyperoideae</taxon>
        <taxon>Rhynchosporeae</taxon>
        <taxon>Rhynchospora</taxon>
    </lineage>
</organism>
<evidence type="ECO:0000256" key="2">
    <source>
        <dbReference type="ARBA" id="ARBA00007163"/>
    </source>
</evidence>
<reference evidence="9" key="1">
    <citation type="journal article" date="2022" name="Cell">
        <title>Repeat-based holocentromeres influence genome architecture and karyotype evolution.</title>
        <authorList>
            <person name="Hofstatter P.G."/>
            <person name="Thangavel G."/>
            <person name="Lux T."/>
            <person name="Neumann P."/>
            <person name="Vondrak T."/>
            <person name="Novak P."/>
            <person name="Zhang M."/>
            <person name="Costa L."/>
            <person name="Castellani M."/>
            <person name="Scott A."/>
            <person name="Toegelov H."/>
            <person name="Fuchs J."/>
            <person name="Mata-Sucre Y."/>
            <person name="Dias Y."/>
            <person name="Vanzela A.L.L."/>
            <person name="Huettel B."/>
            <person name="Almeida C.C.S."/>
            <person name="Simkova H."/>
            <person name="Souza G."/>
            <person name="Pedrosa-Harand A."/>
            <person name="Macas J."/>
            <person name="Mayer K.F.X."/>
            <person name="Houben A."/>
            <person name="Marques A."/>
        </authorList>
    </citation>
    <scope>NUCLEOTIDE SEQUENCE</scope>
    <source>
        <strain evidence="9">RhyBre1mFocal</strain>
    </source>
</reference>
<feature type="region of interest" description="Disordered" evidence="7">
    <location>
        <begin position="231"/>
        <end position="267"/>
    </location>
</feature>
<feature type="domain" description="BZIP" evidence="8">
    <location>
        <begin position="243"/>
        <end position="306"/>
    </location>
</feature>
<dbReference type="SUPFAM" id="SSF57959">
    <property type="entry name" value="Leucine zipper domain"/>
    <property type="match status" value="1"/>
</dbReference>
<evidence type="ECO:0000256" key="1">
    <source>
        <dbReference type="ARBA" id="ARBA00004123"/>
    </source>
</evidence>
<feature type="compositionally biased region" description="Basic and acidic residues" evidence="7">
    <location>
        <begin position="90"/>
        <end position="102"/>
    </location>
</feature>
<feature type="compositionally biased region" description="Acidic residues" evidence="7">
    <location>
        <begin position="133"/>
        <end position="147"/>
    </location>
</feature>
<feature type="compositionally biased region" description="Basic and acidic residues" evidence="7">
    <location>
        <begin position="233"/>
        <end position="267"/>
    </location>
</feature>
<accession>A0A9Q0HX14</accession>
<sequence length="340" mass="36888">MASEGQNKPPELGTRADAATSANHAVMAAAAAAYPNSNEWHAMYPYMWPGQIQHVMPAYGTPMPYPPFHSAPYYPHPSMAVSMAYAMGESEGRQTEGKDKNKGSSGTTPEKSRDGGKGTSGSGNMASQSSSDEGSDDSSETRDDDAEAQGSSAKKRKYGKSFTKGESSQALALYNNTSTNDSSQHVRARAASKLPVSAPGRAAVNPPATNLHMGMDIWNTSHTSALALNSRPDVAHHQLDERELKRERRKQSNRESARRSRLRKQQECEDLGKKVKELSSENSDLKAKVLELKEACQNVETENKQLMEEMIQKHGPEIITTLCLNSSSLTEENGGNANSN</sequence>
<dbReference type="PANTHER" id="PTHR45967">
    <property type="entry name" value="G-BOX-BINDING FACTOR 3-RELATED"/>
    <property type="match status" value="1"/>
</dbReference>
<feature type="compositionally biased region" description="Low complexity" evidence="7">
    <location>
        <begin position="122"/>
        <end position="132"/>
    </location>
</feature>
<dbReference type="AlphaFoldDB" id="A0A9Q0HX14"/>
<keyword evidence="10" id="KW-1185">Reference proteome</keyword>
<dbReference type="SMART" id="SM00338">
    <property type="entry name" value="BRLZ"/>
    <property type="match status" value="1"/>
</dbReference>
<comment type="similarity">
    <text evidence="2">Belongs to the bZIP family.</text>
</comment>
<keyword evidence="4" id="KW-0238">DNA-binding</keyword>
<proteinExistence type="inferred from homology"/>
<evidence type="ECO:0000256" key="3">
    <source>
        <dbReference type="ARBA" id="ARBA00023015"/>
    </source>
</evidence>
<dbReference type="InterPro" id="IPR044827">
    <property type="entry name" value="GBF-like"/>
</dbReference>
<evidence type="ECO:0000256" key="5">
    <source>
        <dbReference type="ARBA" id="ARBA00023163"/>
    </source>
</evidence>
<keyword evidence="5" id="KW-0804">Transcription</keyword>
<evidence type="ECO:0000256" key="7">
    <source>
        <dbReference type="SAM" id="MobiDB-lite"/>
    </source>
</evidence>
<dbReference type="CDD" id="cd14702">
    <property type="entry name" value="bZIP_plant_GBF1"/>
    <property type="match status" value="1"/>
</dbReference>
<feature type="region of interest" description="Disordered" evidence="7">
    <location>
        <begin position="88"/>
        <end position="166"/>
    </location>
</feature>
<dbReference type="GO" id="GO:0003700">
    <property type="term" value="F:DNA-binding transcription factor activity"/>
    <property type="evidence" value="ECO:0007669"/>
    <property type="project" value="InterPro"/>
</dbReference>
<keyword evidence="6" id="KW-0539">Nucleus</keyword>
<dbReference type="PROSITE" id="PS50217">
    <property type="entry name" value="BZIP"/>
    <property type="match status" value="1"/>
</dbReference>
<dbReference type="GO" id="GO:0043565">
    <property type="term" value="F:sequence-specific DNA binding"/>
    <property type="evidence" value="ECO:0007669"/>
    <property type="project" value="InterPro"/>
</dbReference>
<comment type="caution">
    <text evidence="9">The sequence shown here is derived from an EMBL/GenBank/DDBJ whole genome shotgun (WGS) entry which is preliminary data.</text>
</comment>
<gene>
    <name evidence="9" type="ORF">LUZ63_000849</name>
</gene>
<evidence type="ECO:0000313" key="10">
    <source>
        <dbReference type="Proteomes" id="UP001151287"/>
    </source>
</evidence>
<protein>
    <recommendedName>
        <fullName evidence="8">BZIP domain-containing protein</fullName>
    </recommendedName>
</protein>
<evidence type="ECO:0000256" key="4">
    <source>
        <dbReference type="ARBA" id="ARBA00023125"/>
    </source>
</evidence>
<comment type="subcellular location">
    <subcellularLocation>
        <location evidence="1">Nucleus</location>
    </subcellularLocation>
</comment>
<dbReference type="OrthoDB" id="1642657at2759"/>
<evidence type="ECO:0000313" key="9">
    <source>
        <dbReference type="EMBL" id="KAJ1701070.1"/>
    </source>
</evidence>
<dbReference type="Proteomes" id="UP001151287">
    <property type="component" value="Unassembled WGS sequence"/>
</dbReference>
<dbReference type="Gene3D" id="1.20.5.170">
    <property type="match status" value="1"/>
</dbReference>
<evidence type="ECO:0000259" key="8">
    <source>
        <dbReference type="PROSITE" id="PS50217"/>
    </source>
</evidence>
<dbReference type="InterPro" id="IPR045314">
    <property type="entry name" value="bZIP_plant_GBF1"/>
</dbReference>
<dbReference type="InterPro" id="IPR004827">
    <property type="entry name" value="bZIP"/>
</dbReference>
<dbReference type="Pfam" id="PF00170">
    <property type="entry name" value="bZIP_1"/>
    <property type="match status" value="1"/>
</dbReference>
<dbReference type="GO" id="GO:0005634">
    <property type="term" value="C:nucleus"/>
    <property type="evidence" value="ECO:0007669"/>
    <property type="project" value="UniProtKB-SubCell"/>
</dbReference>